<dbReference type="Proteomes" id="UP000184432">
    <property type="component" value="Unassembled WGS sequence"/>
</dbReference>
<name>A0A1M6JGB1_9FLAO</name>
<proteinExistence type="predicted"/>
<evidence type="ECO:0000313" key="2">
    <source>
        <dbReference type="Proteomes" id="UP000184432"/>
    </source>
</evidence>
<gene>
    <name evidence="1" type="ORF">SAMN04488508_10950</name>
</gene>
<keyword evidence="2" id="KW-1185">Reference proteome</keyword>
<dbReference type="RefSeq" id="WP_073319739.1">
    <property type="nucleotide sequence ID" value="NZ_FQYP01000009.1"/>
</dbReference>
<organism evidence="1 2">
    <name type="scientific">Aquimarina spongiae</name>
    <dbReference type="NCBI Taxonomy" id="570521"/>
    <lineage>
        <taxon>Bacteria</taxon>
        <taxon>Pseudomonadati</taxon>
        <taxon>Bacteroidota</taxon>
        <taxon>Flavobacteriia</taxon>
        <taxon>Flavobacteriales</taxon>
        <taxon>Flavobacteriaceae</taxon>
        <taxon>Aquimarina</taxon>
    </lineage>
</organism>
<reference evidence="2" key="1">
    <citation type="submission" date="2016-11" db="EMBL/GenBank/DDBJ databases">
        <authorList>
            <person name="Varghese N."/>
            <person name="Submissions S."/>
        </authorList>
    </citation>
    <scope>NUCLEOTIDE SEQUENCE [LARGE SCALE GENOMIC DNA]</scope>
    <source>
        <strain evidence="2">DSM 22623</strain>
    </source>
</reference>
<dbReference type="EMBL" id="FQYP01000009">
    <property type="protein sequence ID" value="SHJ45695.1"/>
    <property type="molecule type" value="Genomic_DNA"/>
</dbReference>
<dbReference type="STRING" id="570521.SAMN04488508_10950"/>
<dbReference type="AlphaFoldDB" id="A0A1M6JGB1"/>
<protein>
    <submittedName>
        <fullName evidence="1">Uncharacterized protein</fullName>
    </submittedName>
</protein>
<sequence>MKTSTTIELKETLKNLGDKFDNDEIIKRFQESSNEFDLMIKKGLAKRRGNNIYSSIDKGTNVVMFNR</sequence>
<accession>A0A1M6JGB1</accession>
<evidence type="ECO:0000313" key="1">
    <source>
        <dbReference type="EMBL" id="SHJ45695.1"/>
    </source>
</evidence>